<dbReference type="SMART" id="SM00181">
    <property type="entry name" value="EGF"/>
    <property type="match status" value="1"/>
</dbReference>
<dbReference type="InterPro" id="IPR000742">
    <property type="entry name" value="EGF"/>
</dbReference>
<keyword evidence="3" id="KW-0677">Repeat</keyword>
<organism evidence="9 10">
    <name type="scientific">Cyanistes caeruleus</name>
    <name type="common">Eurasian blue tit</name>
    <name type="synonym">Parus caeruleus</name>
    <dbReference type="NCBI Taxonomy" id="156563"/>
    <lineage>
        <taxon>Eukaryota</taxon>
        <taxon>Metazoa</taxon>
        <taxon>Chordata</taxon>
        <taxon>Craniata</taxon>
        <taxon>Vertebrata</taxon>
        <taxon>Euteleostomi</taxon>
        <taxon>Archelosauria</taxon>
        <taxon>Archosauria</taxon>
        <taxon>Dinosauria</taxon>
        <taxon>Saurischia</taxon>
        <taxon>Theropoda</taxon>
        <taxon>Coelurosauria</taxon>
        <taxon>Aves</taxon>
        <taxon>Neognathae</taxon>
        <taxon>Neoaves</taxon>
        <taxon>Telluraves</taxon>
        <taxon>Australaves</taxon>
        <taxon>Passeriformes</taxon>
        <taxon>Paridae</taxon>
        <taxon>Cyanistes</taxon>
    </lineage>
</organism>
<dbReference type="PROSITE" id="PS01186">
    <property type="entry name" value="EGF_2"/>
    <property type="match status" value="1"/>
</dbReference>
<keyword evidence="7" id="KW-0812">Transmembrane</keyword>
<dbReference type="Pfam" id="PF00008">
    <property type="entry name" value="EGF"/>
    <property type="match status" value="1"/>
</dbReference>
<keyword evidence="2" id="KW-0732">Signal</keyword>
<dbReference type="FunFam" id="2.10.25.10:FF:000012">
    <property type="entry name" value="Delta-like protein"/>
    <property type="match status" value="1"/>
</dbReference>
<proteinExistence type="predicted"/>
<dbReference type="SUPFAM" id="SSF57196">
    <property type="entry name" value="EGF/Laminin"/>
    <property type="match status" value="1"/>
</dbReference>
<reference evidence="9" key="1">
    <citation type="submission" date="2025-08" db="UniProtKB">
        <authorList>
            <consortium name="Ensembl"/>
        </authorList>
    </citation>
    <scope>IDENTIFICATION</scope>
</reference>
<evidence type="ECO:0000256" key="6">
    <source>
        <dbReference type="PROSITE-ProRule" id="PRU00076"/>
    </source>
</evidence>
<evidence type="ECO:0000256" key="3">
    <source>
        <dbReference type="ARBA" id="ARBA00022737"/>
    </source>
</evidence>
<comment type="caution">
    <text evidence="6">Lacks conserved residue(s) required for the propagation of feature annotation.</text>
</comment>
<evidence type="ECO:0000256" key="4">
    <source>
        <dbReference type="ARBA" id="ARBA00023157"/>
    </source>
</evidence>
<accession>A0A8C0V943</accession>
<keyword evidence="7" id="KW-1133">Transmembrane helix</keyword>
<dbReference type="AlphaFoldDB" id="A0A8C0V943"/>
<keyword evidence="4 6" id="KW-1015">Disulfide bond</keyword>
<feature type="disulfide bond" evidence="6">
    <location>
        <begin position="62"/>
        <end position="71"/>
    </location>
</feature>
<keyword evidence="7" id="KW-0472">Membrane</keyword>
<evidence type="ECO:0000256" key="7">
    <source>
        <dbReference type="SAM" id="Phobius"/>
    </source>
</evidence>
<dbReference type="Ensembl" id="ENSCCET00000030743.1">
    <property type="protein sequence ID" value="ENSCCEP00000020252.1"/>
    <property type="gene ID" value="ENSCCEG00000018358.1"/>
</dbReference>
<evidence type="ECO:0000256" key="5">
    <source>
        <dbReference type="ARBA" id="ARBA00023180"/>
    </source>
</evidence>
<dbReference type="Gene3D" id="2.10.25.10">
    <property type="entry name" value="Laminin"/>
    <property type="match status" value="1"/>
</dbReference>
<protein>
    <recommendedName>
        <fullName evidence="8">EGF-like domain-containing protein</fullName>
    </recommendedName>
</protein>
<evidence type="ECO:0000313" key="10">
    <source>
        <dbReference type="Proteomes" id="UP000694410"/>
    </source>
</evidence>
<feature type="domain" description="EGF-like" evidence="8">
    <location>
        <begin position="34"/>
        <end position="72"/>
    </location>
</feature>
<evidence type="ECO:0000256" key="1">
    <source>
        <dbReference type="ARBA" id="ARBA00022536"/>
    </source>
</evidence>
<dbReference type="Proteomes" id="UP000694410">
    <property type="component" value="Unplaced"/>
</dbReference>
<evidence type="ECO:0000313" key="9">
    <source>
        <dbReference type="Ensembl" id="ENSCCEP00000020252.1"/>
    </source>
</evidence>
<keyword evidence="5" id="KW-0325">Glycoprotein</keyword>
<evidence type="ECO:0000259" key="8">
    <source>
        <dbReference type="PROSITE" id="PS50026"/>
    </source>
</evidence>
<sequence>MGFFGCFSLFGLGWVGFFGRFWVLVGFFFGFRDFSDVCDSNPCQNGGICLSGLNDNFYSCECPEGFTDPNCSSLVEVGNTSSGEVEKDLAKQIKGDYIKHSK</sequence>
<keyword evidence="10" id="KW-1185">Reference proteome</keyword>
<dbReference type="PROSITE" id="PS50026">
    <property type="entry name" value="EGF_3"/>
    <property type="match status" value="1"/>
</dbReference>
<feature type="transmembrane region" description="Helical" evidence="7">
    <location>
        <begin position="12"/>
        <end position="31"/>
    </location>
</feature>
<dbReference type="CDD" id="cd00054">
    <property type="entry name" value="EGF_CA"/>
    <property type="match status" value="1"/>
</dbReference>
<reference evidence="9" key="2">
    <citation type="submission" date="2025-09" db="UniProtKB">
        <authorList>
            <consortium name="Ensembl"/>
        </authorList>
    </citation>
    <scope>IDENTIFICATION</scope>
</reference>
<keyword evidence="1 6" id="KW-0245">EGF-like domain</keyword>
<evidence type="ECO:0000256" key="2">
    <source>
        <dbReference type="ARBA" id="ARBA00022729"/>
    </source>
</evidence>
<feature type="disulfide bond" evidence="6">
    <location>
        <begin position="43"/>
        <end position="60"/>
    </location>
</feature>
<name>A0A8C0V943_CYACU</name>